<protein>
    <recommendedName>
        <fullName evidence="6">RING-type domain-containing protein</fullName>
    </recommendedName>
</protein>
<evidence type="ECO:0000313" key="8">
    <source>
        <dbReference type="Proteomes" id="UP001314263"/>
    </source>
</evidence>
<gene>
    <name evidence="7" type="ORF">CVIRNUC_004214</name>
</gene>
<evidence type="ECO:0000256" key="3">
    <source>
        <dbReference type="ARBA" id="ARBA00022833"/>
    </source>
</evidence>
<dbReference type="InterPro" id="IPR013083">
    <property type="entry name" value="Znf_RING/FYVE/PHD"/>
</dbReference>
<evidence type="ECO:0000259" key="6">
    <source>
        <dbReference type="PROSITE" id="PS50089"/>
    </source>
</evidence>
<name>A0AAV1I538_9CHLO</name>
<dbReference type="InterPro" id="IPR001841">
    <property type="entry name" value="Znf_RING"/>
</dbReference>
<dbReference type="Proteomes" id="UP001314263">
    <property type="component" value="Unassembled WGS sequence"/>
</dbReference>
<evidence type="ECO:0000313" key="7">
    <source>
        <dbReference type="EMBL" id="CAK0774912.1"/>
    </source>
</evidence>
<sequence length="341" mass="38597">MDTLSALTEFFRKDTDANVADYEAVAEACCQRKGDVTFFPVQWLRERLQEQDAELSQRSVFAVRLVEALGNVIEVEPGGIRKGPGVPPPVQRRMAAQVRASDGPLSAFLLRRSPNESWLRHLSPRQQAVPGHTDPQDQLRNVKFLLQESRKKVSELHRCVARLNAEAETQAAIISTLQESNDMLELDLAEGCEKAPEIQMTLRQLTQSKTAAEDRVSSLQEKLQAYEEYTAERVLELEEEVSKLEAKVSGRAGVKPSFQALFEARAQDWVHERQELERRIEEASSFERRADEDDMICQCCMERVKRVKLDCGHAMCKGCAENPGVRVCPFCRKPLRVAVML</sequence>
<keyword evidence="3" id="KW-0862">Zinc</keyword>
<dbReference type="EMBL" id="CAUYUE010000005">
    <property type="protein sequence ID" value="CAK0774912.1"/>
    <property type="molecule type" value="Genomic_DNA"/>
</dbReference>
<proteinExistence type="predicted"/>
<evidence type="ECO:0000256" key="2">
    <source>
        <dbReference type="ARBA" id="ARBA00022771"/>
    </source>
</evidence>
<dbReference type="SMART" id="SM00184">
    <property type="entry name" value="RING"/>
    <property type="match status" value="1"/>
</dbReference>
<dbReference type="InterPro" id="IPR017907">
    <property type="entry name" value="Znf_RING_CS"/>
</dbReference>
<evidence type="ECO:0000256" key="1">
    <source>
        <dbReference type="ARBA" id="ARBA00022723"/>
    </source>
</evidence>
<evidence type="ECO:0000256" key="5">
    <source>
        <dbReference type="SAM" id="Coils"/>
    </source>
</evidence>
<feature type="domain" description="RING-type" evidence="6">
    <location>
        <begin position="297"/>
        <end position="332"/>
    </location>
</feature>
<dbReference type="Gene3D" id="3.30.40.10">
    <property type="entry name" value="Zinc/RING finger domain, C3HC4 (zinc finger)"/>
    <property type="match status" value="1"/>
</dbReference>
<reference evidence="7 8" key="1">
    <citation type="submission" date="2023-10" db="EMBL/GenBank/DDBJ databases">
        <authorList>
            <person name="Maclean D."/>
            <person name="Macfadyen A."/>
        </authorList>
    </citation>
    <scope>NUCLEOTIDE SEQUENCE [LARGE SCALE GENOMIC DNA]</scope>
</reference>
<accession>A0AAV1I538</accession>
<dbReference type="SUPFAM" id="SSF57850">
    <property type="entry name" value="RING/U-box"/>
    <property type="match status" value="1"/>
</dbReference>
<feature type="coiled-coil region" evidence="5">
    <location>
        <begin position="202"/>
        <end position="247"/>
    </location>
</feature>
<keyword evidence="1" id="KW-0479">Metal-binding</keyword>
<dbReference type="PROSITE" id="PS50089">
    <property type="entry name" value="ZF_RING_2"/>
    <property type="match status" value="1"/>
</dbReference>
<keyword evidence="5" id="KW-0175">Coiled coil</keyword>
<comment type="caution">
    <text evidence="7">The sequence shown here is derived from an EMBL/GenBank/DDBJ whole genome shotgun (WGS) entry which is preliminary data.</text>
</comment>
<dbReference type="GO" id="GO:0008270">
    <property type="term" value="F:zinc ion binding"/>
    <property type="evidence" value="ECO:0007669"/>
    <property type="project" value="UniProtKB-KW"/>
</dbReference>
<dbReference type="PROSITE" id="PS00518">
    <property type="entry name" value="ZF_RING_1"/>
    <property type="match status" value="1"/>
</dbReference>
<organism evidence="7 8">
    <name type="scientific">Coccomyxa viridis</name>
    <dbReference type="NCBI Taxonomy" id="1274662"/>
    <lineage>
        <taxon>Eukaryota</taxon>
        <taxon>Viridiplantae</taxon>
        <taxon>Chlorophyta</taxon>
        <taxon>core chlorophytes</taxon>
        <taxon>Trebouxiophyceae</taxon>
        <taxon>Trebouxiophyceae incertae sedis</taxon>
        <taxon>Coccomyxaceae</taxon>
        <taxon>Coccomyxa</taxon>
    </lineage>
</organism>
<evidence type="ECO:0000256" key="4">
    <source>
        <dbReference type="PROSITE-ProRule" id="PRU00175"/>
    </source>
</evidence>
<keyword evidence="8" id="KW-1185">Reference proteome</keyword>
<keyword evidence="2 4" id="KW-0863">Zinc-finger</keyword>
<dbReference type="AlphaFoldDB" id="A0AAV1I538"/>